<evidence type="ECO:0000256" key="3">
    <source>
        <dbReference type="ARBA" id="ARBA00022741"/>
    </source>
</evidence>
<evidence type="ECO:0000313" key="11">
    <source>
        <dbReference type="Proteomes" id="UP000790833"/>
    </source>
</evidence>
<dbReference type="GO" id="GO:0005525">
    <property type="term" value="F:GTP binding"/>
    <property type="evidence" value="ECO:0007669"/>
    <property type="project" value="UniProtKB-KW"/>
</dbReference>
<comment type="similarity">
    <text evidence="7">Belongs to the TRAFAC class TrmE-Era-EngA-EngB-Septin-like GTPase superfamily. Septin GTPase family.</text>
</comment>
<dbReference type="SUPFAM" id="SSF52540">
    <property type="entry name" value="P-loop containing nucleoside triphosphate hydrolases"/>
    <property type="match status" value="1"/>
</dbReference>
<dbReference type="PANTHER" id="PTHR18884">
    <property type="entry name" value="SEPTIN"/>
    <property type="match status" value="1"/>
</dbReference>
<dbReference type="GO" id="GO:0000281">
    <property type="term" value="P:mitotic cytokinesis"/>
    <property type="evidence" value="ECO:0007669"/>
    <property type="project" value="UniProtKB-ARBA"/>
</dbReference>
<evidence type="ECO:0000259" key="9">
    <source>
        <dbReference type="PROSITE" id="PS51719"/>
    </source>
</evidence>
<gene>
    <name evidence="10" type="primary">CDC3</name>
    <name evidence="10" type="ORF">KQ657_001189</name>
</gene>
<evidence type="ECO:0000256" key="1">
    <source>
        <dbReference type="ARBA" id="ARBA00004266"/>
    </source>
</evidence>
<dbReference type="Pfam" id="PF00735">
    <property type="entry name" value="Septin"/>
    <property type="match status" value="1"/>
</dbReference>
<dbReference type="GO" id="GO:0005940">
    <property type="term" value="C:septin ring"/>
    <property type="evidence" value="ECO:0007669"/>
    <property type="project" value="UniProtKB-ARBA"/>
</dbReference>
<dbReference type="AlphaFoldDB" id="A0A9P7V914"/>
<dbReference type="PIRSF" id="PIRSF006698">
    <property type="entry name" value="Septin"/>
    <property type="match status" value="1"/>
</dbReference>
<comment type="subcellular location">
    <subcellularLocation>
        <location evidence="1">Bud neck</location>
    </subcellularLocation>
</comment>
<dbReference type="GO" id="GO:0032161">
    <property type="term" value="C:cleavage apparatus septin structure"/>
    <property type="evidence" value="ECO:0007669"/>
    <property type="project" value="UniProtKB-ARBA"/>
</dbReference>
<dbReference type="RefSeq" id="XP_043048621.1">
    <property type="nucleotide sequence ID" value="XM_043191989.1"/>
</dbReference>
<dbReference type="InterPro" id="IPR016491">
    <property type="entry name" value="Septin"/>
</dbReference>
<dbReference type="Gene3D" id="3.40.50.300">
    <property type="entry name" value="P-loop containing nucleotide triphosphate hydrolases"/>
    <property type="match status" value="1"/>
</dbReference>
<dbReference type="CDD" id="cd01850">
    <property type="entry name" value="CDC_Septin"/>
    <property type="match status" value="1"/>
</dbReference>
<evidence type="ECO:0000256" key="5">
    <source>
        <dbReference type="ARBA" id="ARBA00023134"/>
    </source>
</evidence>
<dbReference type="InterPro" id="IPR030379">
    <property type="entry name" value="G_SEPTIN_dom"/>
</dbReference>
<keyword evidence="2 10" id="KW-0132">Cell division</keyword>
<dbReference type="GO" id="GO:0005935">
    <property type="term" value="C:cellular bud neck"/>
    <property type="evidence" value="ECO:0007669"/>
    <property type="project" value="UniProtKB-SubCell"/>
</dbReference>
<comment type="caution">
    <text evidence="10">The sequence shown here is derived from an EMBL/GenBank/DDBJ whole genome shotgun (WGS) entry which is preliminary data.</text>
</comment>
<keyword evidence="11" id="KW-1185">Reference proteome</keyword>
<feature type="region of interest" description="Disordered" evidence="8">
    <location>
        <begin position="418"/>
        <end position="438"/>
    </location>
</feature>
<keyword evidence="4" id="KW-0175">Coiled coil</keyword>
<dbReference type="GO" id="GO:0031105">
    <property type="term" value="C:septin complex"/>
    <property type="evidence" value="ECO:0007669"/>
    <property type="project" value="UniProtKB-ARBA"/>
</dbReference>
<organism evidence="10 11">
    <name type="scientific">Scheffersomyces spartinae</name>
    <dbReference type="NCBI Taxonomy" id="45513"/>
    <lineage>
        <taxon>Eukaryota</taxon>
        <taxon>Fungi</taxon>
        <taxon>Dikarya</taxon>
        <taxon>Ascomycota</taxon>
        <taxon>Saccharomycotina</taxon>
        <taxon>Pichiomycetes</taxon>
        <taxon>Debaryomycetaceae</taxon>
        <taxon>Scheffersomyces</taxon>
    </lineage>
</organism>
<keyword evidence="5 7" id="KW-0342">GTP-binding</keyword>
<dbReference type="PROSITE" id="PS51719">
    <property type="entry name" value="G_SEPTIN"/>
    <property type="match status" value="1"/>
</dbReference>
<proteinExistence type="inferred from homology"/>
<sequence>MTEVASENAAGPAPVNGSKPVQELKIIKRKLNGYVGFANLPKQWHRKSIRRGFNLNLMVVGESGLGKKTLVNTLFNREVLKSTEAVLESFDKEDDEETEAEDVTVKINEYTNIIEEDGVKLKLNIVTAPGFGDSIDNTDSWKPIVNEVNRRFDQYLEAESRINRSTIDDQRIHALLYFIEPTGHSLRSLDIEFMKQVHNKVNLIPIIAKSDTLTDKEIVDFKRNIINDISFQKIKTFKPEIFDNDDEETILNCQNIVDASPFAVIGSTKEVETHDGRIVRGRKYPWGVIEVDNEEHNDFVKLRQLLIRNYLEELKEQTNDILYENYRNEKLTRMGIEQDNSVFREFDPLARQEEERALHEAKLSKMEKEMNNVFQLKVSEKEKKLQRLEADLFNRHKEMKDKLIKQIKLLEEKKAQLEKQKLLPPDPAPIPKKKGFLR</sequence>
<evidence type="ECO:0000256" key="2">
    <source>
        <dbReference type="ARBA" id="ARBA00022618"/>
    </source>
</evidence>
<reference evidence="10" key="1">
    <citation type="submission" date="2021-03" db="EMBL/GenBank/DDBJ databases">
        <authorList>
            <person name="Palmer J.M."/>
        </authorList>
    </citation>
    <scope>NUCLEOTIDE SEQUENCE</scope>
    <source>
        <strain evidence="10">ARV_011</strain>
    </source>
</reference>
<dbReference type="GeneID" id="66114563"/>
<keyword evidence="6" id="KW-0131">Cell cycle</keyword>
<dbReference type="InterPro" id="IPR027417">
    <property type="entry name" value="P-loop_NTPase"/>
</dbReference>
<evidence type="ECO:0000256" key="8">
    <source>
        <dbReference type="SAM" id="MobiDB-lite"/>
    </source>
</evidence>
<evidence type="ECO:0000256" key="6">
    <source>
        <dbReference type="ARBA" id="ARBA00023306"/>
    </source>
</evidence>
<feature type="domain" description="Septin-type G" evidence="9">
    <location>
        <begin position="51"/>
        <end position="333"/>
    </location>
</feature>
<protein>
    <submittedName>
        <fullName evidence="10">Cell division control protein 3</fullName>
    </submittedName>
</protein>
<evidence type="ECO:0000256" key="7">
    <source>
        <dbReference type="RuleBase" id="RU004560"/>
    </source>
</evidence>
<keyword evidence="3 7" id="KW-0547">Nucleotide-binding</keyword>
<evidence type="ECO:0000256" key="4">
    <source>
        <dbReference type="ARBA" id="ARBA00023054"/>
    </source>
</evidence>
<evidence type="ECO:0000313" key="10">
    <source>
        <dbReference type="EMBL" id="KAG7193072.1"/>
    </source>
</evidence>
<dbReference type="Proteomes" id="UP000790833">
    <property type="component" value="Unassembled WGS sequence"/>
</dbReference>
<dbReference type="OrthoDB" id="416553at2759"/>
<name>A0A9P7V914_9ASCO</name>
<dbReference type="EMBL" id="JAHMUF010000014">
    <property type="protein sequence ID" value="KAG7193072.1"/>
    <property type="molecule type" value="Genomic_DNA"/>
</dbReference>
<dbReference type="FunFam" id="3.40.50.300:FF:000162">
    <property type="entry name" value="septin-7 isoform X1"/>
    <property type="match status" value="1"/>
</dbReference>
<accession>A0A9P7V914</accession>